<evidence type="ECO:0000313" key="11">
    <source>
        <dbReference type="EMBL" id="KPC49231.1"/>
    </source>
</evidence>
<dbReference type="Gene3D" id="3.40.630.30">
    <property type="match status" value="1"/>
</dbReference>
<organism evidence="11 12">
    <name type="scientific">Amantichitinum ursilacus</name>
    <dbReference type="NCBI Taxonomy" id="857265"/>
    <lineage>
        <taxon>Bacteria</taxon>
        <taxon>Pseudomonadati</taxon>
        <taxon>Pseudomonadota</taxon>
        <taxon>Betaproteobacteria</taxon>
        <taxon>Neisseriales</taxon>
        <taxon>Chitinibacteraceae</taxon>
        <taxon>Amantichitinum</taxon>
    </lineage>
</organism>
<keyword evidence="12" id="KW-1185">Reference proteome</keyword>
<reference evidence="11 12" key="1">
    <citation type="submission" date="2015-07" db="EMBL/GenBank/DDBJ databases">
        <title>Draft genome sequence of the Amantichitinum ursilacus IGB-41, a new chitin-degrading bacterium.</title>
        <authorList>
            <person name="Kirstahler P."/>
            <person name="Guenther M."/>
            <person name="Grumaz C."/>
            <person name="Rupp S."/>
            <person name="Zibek S."/>
            <person name="Sohn K."/>
        </authorList>
    </citation>
    <scope>NUCLEOTIDE SEQUENCE [LARGE SCALE GENOMIC DNA]</scope>
    <source>
        <strain evidence="11 12">IGB-41</strain>
    </source>
</reference>
<keyword evidence="4" id="KW-0443">Lipid metabolism</keyword>
<name>A0A0N1JRH8_9NEIS</name>
<dbReference type="RefSeq" id="WP_053939950.1">
    <property type="nucleotide sequence ID" value="NZ_LAQT01000038.1"/>
</dbReference>
<evidence type="ECO:0000313" key="12">
    <source>
        <dbReference type="Proteomes" id="UP000037939"/>
    </source>
</evidence>
<proteinExistence type="inferred from homology"/>
<dbReference type="PATRIC" id="fig|857265.3.peg.4499"/>
<dbReference type="PANTHER" id="PTHR37323">
    <property type="entry name" value="GCN5-RELATED N-ACETYLTRANSFERASE"/>
    <property type="match status" value="1"/>
</dbReference>
<evidence type="ECO:0000256" key="8">
    <source>
        <dbReference type="ARBA" id="ARBA00039866"/>
    </source>
</evidence>
<comment type="catalytic activity">
    <reaction evidence="10">
        <text>a (3R)-hydroxyacyl-[ACP] + L-ornithine = a lyso-ornithine lipid + holo-[ACP] + H(+)</text>
        <dbReference type="Rhea" id="RHEA:20633"/>
        <dbReference type="Rhea" id="RHEA-COMP:9685"/>
        <dbReference type="Rhea" id="RHEA-COMP:9945"/>
        <dbReference type="ChEBI" id="CHEBI:15378"/>
        <dbReference type="ChEBI" id="CHEBI:46911"/>
        <dbReference type="ChEBI" id="CHEBI:64479"/>
        <dbReference type="ChEBI" id="CHEBI:78827"/>
        <dbReference type="ChEBI" id="CHEBI:138482"/>
        <dbReference type="EC" id="2.3.2.30"/>
    </reaction>
    <physiologicalReaction direction="left-to-right" evidence="10">
        <dbReference type="Rhea" id="RHEA:20634"/>
    </physiologicalReaction>
</comment>
<keyword evidence="3" id="KW-0808">Transferase</keyword>
<dbReference type="Proteomes" id="UP000037939">
    <property type="component" value="Unassembled WGS sequence"/>
</dbReference>
<dbReference type="EMBL" id="LAQT01000038">
    <property type="protein sequence ID" value="KPC49231.1"/>
    <property type="molecule type" value="Genomic_DNA"/>
</dbReference>
<evidence type="ECO:0000256" key="4">
    <source>
        <dbReference type="ARBA" id="ARBA00023098"/>
    </source>
</evidence>
<comment type="similarity">
    <text evidence="6">Belongs to the acetyltransferase family. OlsB subfamily.</text>
</comment>
<comment type="caution">
    <text evidence="11">The sequence shown here is derived from an EMBL/GenBank/DDBJ whole genome shotgun (WGS) entry which is preliminary data.</text>
</comment>
<sequence>MLQVQSNPAKAPRRQLSVALARSEDHVRAAQALRYRIFAEEMGARIVTRELGLDQDLFDAWCDHLLVIDDQTGDVVGTYRILAPHQAQKLGSYYSDTEFDLTRLQHLRPQLVEIGRSCVHPDYRTGATITLLWSGLAAYMRERNYNYLAGCASVSLVDGGHTAASLYRKLTETALAPVEYRVFPRCPLPLQALDQKLDTEVPALIKGYLRAGAQVCGMPAWDPDFNTADFFMLLSMNNVDQRYARHFLR</sequence>
<evidence type="ECO:0000256" key="9">
    <source>
        <dbReference type="ARBA" id="ARBA00045724"/>
    </source>
</evidence>
<evidence type="ECO:0000256" key="6">
    <source>
        <dbReference type="ARBA" id="ARBA00038095"/>
    </source>
</evidence>
<evidence type="ECO:0000256" key="5">
    <source>
        <dbReference type="ARBA" id="ARBA00023315"/>
    </source>
</evidence>
<dbReference type="InterPro" id="IPR052351">
    <property type="entry name" value="Ornithine_N-alpha-AT"/>
</dbReference>
<dbReference type="GO" id="GO:0043810">
    <property type="term" value="F:ornithine-acyl [acyl carrier protein] N-acyltransferase activity"/>
    <property type="evidence" value="ECO:0007669"/>
    <property type="project" value="UniProtKB-EC"/>
</dbReference>
<evidence type="ECO:0000256" key="2">
    <source>
        <dbReference type="ARBA" id="ARBA00022516"/>
    </source>
</evidence>
<evidence type="ECO:0000256" key="10">
    <source>
        <dbReference type="ARBA" id="ARBA00047785"/>
    </source>
</evidence>
<dbReference type="Pfam" id="PF13444">
    <property type="entry name" value="Acetyltransf_5"/>
    <property type="match status" value="1"/>
</dbReference>
<dbReference type="GO" id="GO:0006629">
    <property type="term" value="P:lipid metabolic process"/>
    <property type="evidence" value="ECO:0007669"/>
    <property type="project" value="UniProtKB-KW"/>
</dbReference>
<dbReference type="OrthoDB" id="9787072at2"/>
<comment type="function">
    <text evidence="9">Catalyzes the first step in the biosynthesis of ornithine lipids, which are phosphorus-free membrane lipids. Catalyzes the 3-hydroxyacyl-acyl carrier protein-dependent acylation of ornithine to form lyso-ornithine lipid (LOL).</text>
</comment>
<gene>
    <name evidence="11" type="ORF">WG78_21965</name>
</gene>
<dbReference type="PANTHER" id="PTHR37323:SF1">
    <property type="entry name" value="L-ORNITHINE N(ALPHA)-ACYLTRANSFERASE"/>
    <property type="match status" value="1"/>
</dbReference>
<evidence type="ECO:0000256" key="1">
    <source>
        <dbReference type="ARBA" id="ARBA00005189"/>
    </source>
</evidence>
<evidence type="ECO:0000256" key="3">
    <source>
        <dbReference type="ARBA" id="ARBA00022679"/>
    </source>
</evidence>
<dbReference type="EC" id="2.3.2.30" evidence="7"/>
<keyword evidence="5" id="KW-0012">Acyltransferase</keyword>
<evidence type="ECO:0000256" key="7">
    <source>
        <dbReference type="ARBA" id="ARBA00039058"/>
    </source>
</evidence>
<dbReference type="AlphaFoldDB" id="A0A0N1JRH8"/>
<keyword evidence="2" id="KW-0444">Lipid biosynthesis</keyword>
<protein>
    <recommendedName>
        <fullName evidence="8">L-ornithine N(alpha)-acyltransferase</fullName>
        <ecNumber evidence="7">2.3.2.30</ecNumber>
    </recommendedName>
</protein>
<dbReference type="STRING" id="857265.WG78_21965"/>
<dbReference type="InterPro" id="IPR016181">
    <property type="entry name" value="Acyl_CoA_acyltransferase"/>
</dbReference>
<comment type="pathway">
    <text evidence="1">Lipid metabolism.</text>
</comment>
<dbReference type="SUPFAM" id="SSF55729">
    <property type="entry name" value="Acyl-CoA N-acyltransferases (Nat)"/>
    <property type="match status" value="1"/>
</dbReference>
<accession>A0A0N1JRH8</accession>